<dbReference type="InterPro" id="IPR036397">
    <property type="entry name" value="RNaseH_sf"/>
</dbReference>
<evidence type="ECO:0000313" key="3">
    <source>
        <dbReference type="EMBL" id="MBK1644624.1"/>
    </source>
</evidence>
<dbReference type="AlphaFoldDB" id="A0A9X0WH58"/>
<feature type="region of interest" description="Disordered" evidence="1">
    <location>
        <begin position="1"/>
        <end position="29"/>
    </location>
</feature>
<keyword evidence="4" id="KW-1185">Reference proteome</keyword>
<comment type="caution">
    <text evidence="3">The sequence shown here is derived from an EMBL/GenBank/DDBJ whole genome shotgun (WGS) entry which is preliminary data.</text>
</comment>
<dbReference type="Pfam" id="PF13482">
    <property type="entry name" value="RNase_H_2"/>
    <property type="match status" value="1"/>
</dbReference>
<dbReference type="Proteomes" id="UP001138802">
    <property type="component" value="Unassembled WGS sequence"/>
</dbReference>
<evidence type="ECO:0000256" key="1">
    <source>
        <dbReference type="SAM" id="MobiDB-lite"/>
    </source>
</evidence>
<proteinExistence type="predicted"/>
<protein>
    <recommendedName>
        <fullName evidence="2">YprB ribonuclease H-like domain-containing protein</fullName>
    </recommendedName>
</protein>
<evidence type="ECO:0000259" key="2">
    <source>
        <dbReference type="Pfam" id="PF13482"/>
    </source>
</evidence>
<dbReference type="InterPro" id="IPR012337">
    <property type="entry name" value="RNaseH-like_sf"/>
</dbReference>
<dbReference type="RefSeq" id="WP_200387423.1">
    <property type="nucleotide sequence ID" value="NZ_NRSD01000006.1"/>
</dbReference>
<dbReference type="EMBL" id="NRSD01000006">
    <property type="protein sequence ID" value="MBK1644624.1"/>
    <property type="molecule type" value="Genomic_DNA"/>
</dbReference>
<dbReference type="InterPro" id="IPR038720">
    <property type="entry name" value="YprB_RNase_H-like_dom"/>
</dbReference>
<dbReference type="PANTHER" id="PTHR38462">
    <property type="entry name" value="EXONUCLEASE-LIKE PROTEIN"/>
    <property type="match status" value="1"/>
</dbReference>
<sequence length="411" mass="44689">MSQLSLKDRLGRLRGSPPAGATAPTAPAPSLAARLQRLTLGRARVETHSRSGGAALVEALGAVEVAPGVLRLERQFGARERHGQVALGPDGCASALAALDHGGPAPRVLEPLSGASLGRELLCLDTETSGLAGGTGTWAFVCGFLRGHAKGWTLRQYLLTRLDAEPAYLDAIAAELQPRALLISYNGRAFDIPLLTTRFRLAGLRDPFPDVPHLDLLQPVRRAYGRVWADCRLASVEQRLLGFVRQDDLPGAAAPAAWLDWLREGAVAPLAGVMRHNRWDLLSLAALLPRLGAVFADPLAHAADIRAIAAYHQSRGRTEQALDLLQSGRRRLTHAGLLELARLHRRRGDWEQARAIWEELDAADDATARTELAKYHEHRTRDLARALALARRLPPGPERDRRCARLGAKTR</sequence>
<feature type="compositionally biased region" description="Low complexity" evidence="1">
    <location>
        <begin position="14"/>
        <end position="29"/>
    </location>
</feature>
<dbReference type="Gene3D" id="3.30.420.10">
    <property type="entry name" value="Ribonuclease H-like superfamily/Ribonuclease H"/>
    <property type="match status" value="1"/>
</dbReference>
<dbReference type="GO" id="GO:0003676">
    <property type="term" value="F:nucleic acid binding"/>
    <property type="evidence" value="ECO:0007669"/>
    <property type="project" value="InterPro"/>
</dbReference>
<feature type="domain" description="YprB ribonuclease H-like" evidence="2">
    <location>
        <begin position="122"/>
        <end position="288"/>
    </location>
</feature>
<dbReference type="PANTHER" id="PTHR38462:SF1">
    <property type="entry name" value="YPRB RIBONUCLEASE H-LIKE DOMAIN-CONTAINING PROTEIN"/>
    <property type="match status" value="1"/>
</dbReference>
<dbReference type="SUPFAM" id="SSF53098">
    <property type="entry name" value="Ribonuclease H-like"/>
    <property type="match status" value="1"/>
</dbReference>
<feature type="compositionally biased region" description="Basic and acidic residues" evidence="1">
    <location>
        <begin position="1"/>
        <end position="11"/>
    </location>
</feature>
<accession>A0A9X0WH58</accession>
<organism evidence="3 4">
    <name type="scientific">Thiocapsa imhoffii</name>
    <dbReference type="NCBI Taxonomy" id="382777"/>
    <lineage>
        <taxon>Bacteria</taxon>
        <taxon>Pseudomonadati</taxon>
        <taxon>Pseudomonadota</taxon>
        <taxon>Gammaproteobacteria</taxon>
        <taxon>Chromatiales</taxon>
        <taxon>Chromatiaceae</taxon>
        <taxon>Thiocapsa</taxon>
    </lineage>
</organism>
<name>A0A9X0WH58_9GAMM</name>
<reference evidence="3 4" key="1">
    <citation type="journal article" date="2020" name="Microorganisms">
        <title>Osmotic Adaptation and Compatible Solute Biosynthesis of Phototrophic Bacteria as Revealed from Genome Analyses.</title>
        <authorList>
            <person name="Imhoff J.F."/>
            <person name="Rahn T."/>
            <person name="Kunzel S."/>
            <person name="Keller A."/>
            <person name="Neulinger S.C."/>
        </authorList>
    </citation>
    <scope>NUCLEOTIDE SEQUENCE [LARGE SCALE GENOMIC DNA]</scope>
    <source>
        <strain evidence="3 4">DSM 21303</strain>
    </source>
</reference>
<evidence type="ECO:0000313" key="4">
    <source>
        <dbReference type="Proteomes" id="UP001138802"/>
    </source>
</evidence>
<gene>
    <name evidence="3" type="ORF">CKO25_08170</name>
</gene>